<organism evidence="1 5">
    <name type="scientific">Candidatus Hakubella thermalkaliphila</name>
    <dbReference type="NCBI Taxonomy" id="2754717"/>
    <lineage>
        <taxon>Bacteria</taxon>
        <taxon>Bacillati</taxon>
        <taxon>Actinomycetota</taxon>
        <taxon>Actinomycetota incertae sedis</taxon>
        <taxon>Candidatus Hakubellales</taxon>
        <taxon>Candidatus Hakubellaceae</taxon>
        <taxon>Candidatus Hakubella</taxon>
    </lineage>
</organism>
<gene>
    <name evidence="1" type="ORF">HKBW3S03_00405</name>
    <name evidence="2" type="ORF">HKBW3S34_01279</name>
    <name evidence="3" type="ORF">HKBW3S47_00984</name>
</gene>
<dbReference type="Proteomes" id="UP000569018">
    <property type="component" value="Unassembled WGS sequence"/>
</dbReference>
<proteinExistence type="predicted"/>
<evidence type="ECO:0000313" key="2">
    <source>
        <dbReference type="EMBL" id="GFP30358.1"/>
    </source>
</evidence>
<evidence type="ECO:0000313" key="6">
    <source>
        <dbReference type="Proteomes" id="UP000588083"/>
    </source>
</evidence>
<comment type="caution">
    <text evidence="1">The sequence shown here is derived from an EMBL/GenBank/DDBJ whole genome shotgun (WGS) entry which is preliminary data.</text>
</comment>
<evidence type="ECO:0000313" key="1">
    <source>
        <dbReference type="EMBL" id="GFP18900.1"/>
    </source>
</evidence>
<reference evidence="4 5" key="1">
    <citation type="journal article" date="2020" name="Front. Microbiol.">
        <title>Single-cell genomics of novel Actinobacteria with the Wood-Ljungdahl pathway discovered in a serpentinizing system.</title>
        <authorList>
            <person name="Merino N."/>
            <person name="Kawai M."/>
            <person name="Boyd E.S."/>
            <person name="Colman D.R."/>
            <person name="McGlynn S.E."/>
            <person name="Nealson K.H."/>
            <person name="Kurokawa K."/>
            <person name="Hongoh Y."/>
        </authorList>
    </citation>
    <scope>NUCLEOTIDE SEQUENCE [LARGE SCALE GENOMIC DNA]</scope>
    <source>
        <strain evidence="1 5">S03</strain>
        <strain evidence="2 6">S34</strain>
        <strain evidence="3 4">S47</strain>
    </source>
</reference>
<evidence type="ECO:0000313" key="5">
    <source>
        <dbReference type="Proteomes" id="UP000574717"/>
    </source>
</evidence>
<dbReference type="RefSeq" id="WP_176235652.1">
    <property type="nucleotide sequence ID" value="NZ_BLRU01000020.1"/>
</dbReference>
<dbReference type="EMBL" id="BLSD01000042">
    <property type="protein sequence ID" value="GFP39285.1"/>
    <property type="molecule type" value="Genomic_DNA"/>
</dbReference>
<evidence type="ECO:0000313" key="3">
    <source>
        <dbReference type="EMBL" id="GFP39285.1"/>
    </source>
</evidence>
<dbReference type="Proteomes" id="UP000588083">
    <property type="component" value="Unassembled WGS sequence"/>
</dbReference>
<protein>
    <submittedName>
        <fullName evidence="1">Uncharacterized protein</fullName>
    </submittedName>
</protein>
<dbReference type="EMBL" id="BLRU01000020">
    <property type="protein sequence ID" value="GFP18900.1"/>
    <property type="molecule type" value="Genomic_DNA"/>
</dbReference>
<sequence length="163" mass="19079">METQITFAIISRDGDILYRTLDGKEYVVKYEDICQRKLEMVKVAQLTDLPIKDVCQIFGFKSKQTYYHAKGVLEEIGSVGLFPRKTGPKRNYVMSEELVTRAIELRFRTNWNMYAIGEKLREEGFPVRDRMVGEIFEKYRITVKKTPKKRLDGDAVNSSLRRK</sequence>
<accession>A0A6V8NHY3</accession>
<keyword evidence="6" id="KW-1185">Reference proteome</keyword>
<name>A0A6V8NHY3_9ACTN</name>
<dbReference type="AlphaFoldDB" id="A0A6V8NHY3"/>
<evidence type="ECO:0000313" key="4">
    <source>
        <dbReference type="Proteomes" id="UP000569018"/>
    </source>
</evidence>
<dbReference type="EMBL" id="BLRZ01000060">
    <property type="protein sequence ID" value="GFP30358.1"/>
    <property type="molecule type" value="Genomic_DNA"/>
</dbReference>
<dbReference type="Proteomes" id="UP000574717">
    <property type="component" value="Unassembled WGS sequence"/>
</dbReference>